<dbReference type="PANTHER" id="PTHR47186:SF18">
    <property type="entry name" value="RX N-TERMINAL DOMAIN-CONTAINING PROTEIN"/>
    <property type="match status" value="1"/>
</dbReference>
<accession>A0AAV5MYU8</accession>
<dbReference type="PANTHER" id="PTHR47186">
    <property type="entry name" value="LEUCINE-RICH REPEAT-CONTAINING PROTEIN 57"/>
    <property type="match status" value="1"/>
</dbReference>
<reference evidence="2 3" key="1">
    <citation type="journal article" date="2021" name="Commun. Biol.">
        <title>The genome of Shorea leprosula (Dipterocarpaceae) highlights the ecological relevance of drought in aseasonal tropical rainforests.</title>
        <authorList>
            <person name="Ng K.K.S."/>
            <person name="Kobayashi M.J."/>
            <person name="Fawcett J.A."/>
            <person name="Hatakeyama M."/>
            <person name="Paape T."/>
            <person name="Ng C.H."/>
            <person name="Ang C.C."/>
            <person name="Tnah L.H."/>
            <person name="Lee C.T."/>
            <person name="Nishiyama T."/>
            <person name="Sese J."/>
            <person name="O'Brien M.J."/>
            <person name="Copetti D."/>
            <person name="Mohd Noor M.I."/>
            <person name="Ong R.C."/>
            <person name="Putra M."/>
            <person name="Sireger I.Z."/>
            <person name="Indrioko S."/>
            <person name="Kosugi Y."/>
            <person name="Izuno A."/>
            <person name="Isagi Y."/>
            <person name="Lee S.L."/>
            <person name="Shimizu K.K."/>
        </authorList>
    </citation>
    <scope>NUCLEOTIDE SEQUENCE [LARGE SCALE GENOMIC DNA]</scope>
    <source>
        <strain evidence="2">214</strain>
    </source>
</reference>
<dbReference type="InterPro" id="IPR056789">
    <property type="entry name" value="LRR_R13L1-DRL21"/>
</dbReference>
<protein>
    <recommendedName>
        <fullName evidence="1">R13L1/DRL21-like LRR repeat region domain-containing protein</fullName>
    </recommendedName>
</protein>
<evidence type="ECO:0000259" key="1">
    <source>
        <dbReference type="Pfam" id="PF25019"/>
    </source>
</evidence>
<dbReference type="Gene3D" id="3.80.10.10">
    <property type="entry name" value="Ribonuclease Inhibitor"/>
    <property type="match status" value="1"/>
</dbReference>
<dbReference type="EMBL" id="BPVZ01002788">
    <property type="protein sequence ID" value="GKV54023.1"/>
    <property type="molecule type" value="Genomic_DNA"/>
</dbReference>
<dbReference type="InterPro" id="IPR032675">
    <property type="entry name" value="LRR_dom_sf"/>
</dbReference>
<sequence>MPSEGIGYLINLRHIHFYGEEQMPANIGRLTSLQTLQDSFYVGTRKGLKIEELGSLSKLKGSLKIRYLERVNDKLEAKQAKLHEKAVDELELWWELGRSEVELEGNHDEEVLEGLRPHPNLQRLVIDCYGEEVEESLDFSFIHHIHASLEKLSLDGWEKLTQLPHQIQHLIALRELEIRNFSKLDALPE</sequence>
<organism evidence="2 3">
    <name type="scientific">Rubroshorea leprosula</name>
    <dbReference type="NCBI Taxonomy" id="152421"/>
    <lineage>
        <taxon>Eukaryota</taxon>
        <taxon>Viridiplantae</taxon>
        <taxon>Streptophyta</taxon>
        <taxon>Embryophyta</taxon>
        <taxon>Tracheophyta</taxon>
        <taxon>Spermatophyta</taxon>
        <taxon>Magnoliopsida</taxon>
        <taxon>eudicotyledons</taxon>
        <taxon>Gunneridae</taxon>
        <taxon>Pentapetalae</taxon>
        <taxon>rosids</taxon>
        <taxon>malvids</taxon>
        <taxon>Malvales</taxon>
        <taxon>Dipterocarpaceae</taxon>
        <taxon>Rubroshorea</taxon>
    </lineage>
</organism>
<evidence type="ECO:0000313" key="2">
    <source>
        <dbReference type="EMBL" id="GKV54023.1"/>
    </source>
</evidence>
<proteinExistence type="predicted"/>
<dbReference type="AlphaFoldDB" id="A0AAV5MYU8"/>
<feature type="domain" description="R13L1/DRL21-like LRR repeat region" evidence="1">
    <location>
        <begin position="50"/>
        <end position="180"/>
    </location>
</feature>
<feature type="non-terminal residue" evidence="2">
    <location>
        <position position="189"/>
    </location>
</feature>
<gene>
    <name evidence="2" type="ORF">SLEP1_g60533</name>
</gene>
<evidence type="ECO:0000313" key="3">
    <source>
        <dbReference type="Proteomes" id="UP001054252"/>
    </source>
</evidence>
<dbReference type="Proteomes" id="UP001054252">
    <property type="component" value="Unassembled WGS sequence"/>
</dbReference>
<name>A0AAV5MYU8_9ROSI</name>
<dbReference type="Pfam" id="PF25019">
    <property type="entry name" value="LRR_R13L1-DRL21"/>
    <property type="match status" value="1"/>
</dbReference>
<comment type="caution">
    <text evidence="2">The sequence shown here is derived from an EMBL/GenBank/DDBJ whole genome shotgun (WGS) entry which is preliminary data.</text>
</comment>
<dbReference type="SUPFAM" id="SSF52058">
    <property type="entry name" value="L domain-like"/>
    <property type="match status" value="1"/>
</dbReference>
<keyword evidence="3" id="KW-1185">Reference proteome</keyword>